<evidence type="ECO:0008006" key="5">
    <source>
        <dbReference type="Google" id="ProtNLM"/>
    </source>
</evidence>
<comment type="caution">
    <text evidence="3">The sequence shown here is derived from an EMBL/GenBank/DDBJ whole genome shotgun (WGS) entry which is preliminary data.</text>
</comment>
<reference evidence="3" key="2">
    <citation type="journal article" date="2022" name="BMC Genomics">
        <title>Comparative genome analysis of mycobacteria focusing on tRNA and non-coding RNA.</title>
        <authorList>
            <person name="Behra P.R.K."/>
            <person name="Pettersson B.M.F."/>
            <person name="Ramesh M."/>
            <person name="Das S."/>
            <person name="Dasgupta S."/>
            <person name="Kirsebom L.A."/>
        </authorList>
    </citation>
    <scope>NUCLEOTIDE SEQUENCE</scope>
    <source>
        <strain evidence="3">DSM 44615</strain>
    </source>
</reference>
<proteinExistence type="predicted"/>
<protein>
    <recommendedName>
        <fullName evidence="5">Secreted protein</fullName>
    </recommendedName>
</protein>
<feature type="region of interest" description="Disordered" evidence="1">
    <location>
        <begin position="104"/>
        <end position="139"/>
    </location>
</feature>
<feature type="signal peptide" evidence="2">
    <location>
        <begin position="1"/>
        <end position="32"/>
    </location>
</feature>
<dbReference type="EMBL" id="JACKSJ010000024">
    <property type="protein sequence ID" value="MCV7168981.1"/>
    <property type="molecule type" value="Genomic_DNA"/>
</dbReference>
<evidence type="ECO:0000313" key="3">
    <source>
        <dbReference type="EMBL" id="MCV7168981.1"/>
    </source>
</evidence>
<dbReference type="RefSeq" id="WP_264011166.1">
    <property type="nucleotide sequence ID" value="NZ_JACKSJ010000024.1"/>
</dbReference>
<evidence type="ECO:0000313" key="4">
    <source>
        <dbReference type="Proteomes" id="UP001140293"/>
    </source>
</evidence>
<accession>A0A9X2YKS6</accession>
<evidence type="ECO:0000256" key="2">
    <source>
        <dbReference type="SAM" id="SignalP"/>
    </source>
</evidence>
<sequence length="139" mass="13490">MTNAKSIVKNVAAGTLMGGGLLIAAGLGTANAQPLQNTPDGLVNVAVAEQTILEGVSTDEAATKTAAICGSEVAEVTALADRVDAEGTEQTVCAGLPGGDLVMTQNAANASQPEGAESGAAETGPEGVETPDSAPVQTG</sequence>
<keyword evidence="4" id="KW-1185">Reference proteome</keyword>
<name>A0A9X2YKS6_9MYCO</name>
<organism evidence="3 4">
    <name type="scientific">[Mycobacterium] manitobense</name>
    <dbReference type="NCBI Taxonomy" id="190147"/>
    <lineage>
        <taxon>Bacteria</taxon>
        <taxon>Bacillati</taxon>
        <taxon>Actinomycetota</taxon>
        <taxon>Actinomycetes</taxon>
        <taxon>Mycobacteriales</taxon>
        <taxon>Mycobacteriaceae</taxon>
        <taxon>Mycolicibacterium</taxon>
    </lineage>
</organism>
<reference evidence="3" key="1">
    <citation type="submission" date="2020-07" db="EMBL/GenBank/DDBJ databases">
        <authorList>
            <person name="Pettersson B.M.F."/>
            <person name="Behra P.R.K."/>
            <person name="Ramesh M."/>
            <person name="Das S."/>
            <person name="Dasgupta S."/>
            <person name="Kirsebom L.A."/>
        </authorList>
    </citation>
    <scope>NUCLEOTIDE SEQUENCE</scope>
    <source>
        <strain evidence="3">DSM 44615</strain>
    </source>
</reference>
<keyword evidence="2" id="KW-0732">Signal</keyword>
<dbReference type="Proteomes" id="UP001140293">
    <property type="component" value="Unassembled WGS sequence"/>
</dbReference>
<evidence type="ECO:0000256" key="1">
    <source>
        <dbReference type="SAM" id="MobiDB-lite"/>
    </source>
</evidence>
<dbReference type="AlphaFoldDB" id="A0A9X2YKS6"/>
<feature type="chain" id="PRO_5040725033" description="Secreted protein" evidence="2">
    <location>
        <begin position="33"/>
        <end position="139"/>
    </location>
</feature>
<gene>
    <name evidence="3" type="ORF">H7I41_03470</name>
</gene>